<dbReference type="PANTHER" id="PTHR20648">
    <property type="entry name" value="ELONGIN-C"/>
    <property type="match status" value="1"/>
</dbReference>
<keyword evidence="4" id="KW-0539">Nucleus</keyword>
<dbReference type="Proteomes" id="UP000694385">
    <property type="component" value="Unassembled WGS sequence"/>
</dbReference>
<accession>A0A8C5NV29</accession>
<reference evidence="6" key="2">
    <citation type="submission" date="2025-09" db="UniProtKB">
        <authorList>
            <consortium name="Ensembl"/>
        </authorList>
    </citation>
    <scope>IDENTIFICATION</scope>
</reference>
<dbReference type="FunFam" id="3.30.710.10:FF:000035">
    <property type="entry name" value="Elongin C transcription elongation factor"/>
    <property type="match status" value="1"/>
</dbReference>
<evidence type="ECO:0000256" key="2">
    <source>
        <dbReference type="ARBA" id="ARBA00009993"/>
    </source>
</evidence>
<dbReference type="GO" id="GO:0005634">
    <property type="term" value="C:nucleus"/>
    <property type="evidence" value="ECO:0007669"/>
    <property type="project" value="UniProtKB-SubCell"/>
</dbReference>
<gene>
    <name evidence="6" type="primary">LOC105944716</name>
</gene>
<evidence type="ECO:0000313" key="6">
    <source>
        <dbReference type="Ensembl" id="ENSJJAP00000002548.1"/>
    </source>
</evidence>
<dbReference type="SMART" id="SM00512">
    <property type="entry name" value="Skp1"/>
    <property type="match status" value="1"/>
</dbReference>
<dbReference type="GeneTree" id="ENSGT00390000011717"/>
<sequence length="108" mass="12114">MDGEKKTYGSCEGLSSDDHEFTVKREHALTLGTIKAMLSGPGRFAGNEINEVSFREIPLHVLSKVLRMYFTYKVHYTNSSTEIPEFPSAPEIALELLMAANFLDCQIK</sequence>
<feature type="domain" description="SKP1 component POZ" evidence="5">
    <location>
        <begin position="15"/>
        <end position="66"/>
    </location>
</feature>
<evidence type="ECO:0000313" key="7">
    <source>
        <dbReference type="Proteomes" id="UP000694385"/>
    </source>
</evidence>
<protein>
    <recommendedName>
        <fullName evidence="3">Elongin-C</fullName>
    </recommendedName>
</protein>
<comment type="similarity">
    <text evidence="2">Belongs to the SKP1 family.</text>
</comment>
<dbReference type="InterPro" id="IPR039948">
    <property type="entry name" value="ELC1"/>
</dbReference>
<evidence type="ECO:0000256" key="1">
    <source>
        <dbReference type="ARBA" id="ARBA00004123"/>
    </source>
</evidence>
<evidence type="ECO:0000256" key="4">
    <source>
        <dbReference type="ARBA" id="ARBA00023242"/>
    </source>
</evidence>
<reference evidence="6" key="1">
    <citation type="submission" date="2025-08" db="UniProtKB">
        <authorList>
            <consortium name="Ensembl"/>
        </authorList>
    </citation>
    <scope>IDENTIFICATION</scope>
</reference>
<dbReference type="Pfam" id="PF03931">
    <property type="entry name" value="Skp1_POZ"/>
    <property type="match status" value="1"/>
</dbReference>
<dbReference type="GO" id="GO:0006511">
    <property type="term" value="P:ubiquitin-dependent protein catabolic process"/>
    <property type="evidence" value="ECO:0007669"/>
    <property type="project" value="InterPro"/>
</dbReference>
<dbReference type="CDD" id="cd18321">
    <property type="entry name" value="BTB_POZ_EloC"/>
    <property type="match status" value="1"/>
</dbReference>
<name>A0A8C5NV29_JACJA</name>
<dbReference type="InterPro" id="IPR011333">
    <property type="entry name" value="SKP1/BTB/POZ_sf"/>
</dbReference>
<dbReference type="SUPFAM" id="SSF54695">
    <property type="entry name" value="POZ domain"/>
    <property type="match status" value="1"/>
</dbReference>
<evidence type="ECO:0000256" key="3">
    <source>
        <dbReference type="ARBA" id="ARBA00021347"/>
    </source>
</evidence>
<organism evidence="6 7">
    <name type="scientific">Jaculus jaculus</name>
    <name type="common">Lesser Egyptian jerboa</name>
    <dbReference type="NCBI Taxonomy" id="51337"/>
    <lineage>
        <taxon>Eukaryota</taxon>
        <taxon>Metazoa</taxon>
        <taxon>Chordata</taxon>
        <taxon>Craniata</taxon>
        <taxon>Vertebrata</taxon>
        <taxon>Euteleostomi</taxon>
        <taxon>Mammalia</taxon>
        <taxon>Eutheria</taxon>
        <taxon>Euarchontoglires</taxon>
        <taxon>Glires</taxon>
        <taxon>Rodentia</taxon>
        <taxon>Myomorpha</taxon>
        <taxon>Dipodoidea</taxon>
        <taxon>Dipodidae</taxon>
        <taxon>Dipodinae</taxon>
        <taxon>Jaculus</taxon>
    </lineage>
</organism>
<dbReference type="InterPro" id="IPR001232">
    <property type="entry name" value="SKP1-like"/>
</dbReference>
<evidence type="ECO:0000259" key="5">
    <source>
        <dbReference type="Pfam" id="PF03931"/>
    </source>
</evidence>
<dbReference type="OMA" id="VLLKECM"/>
<keyword evidence="7" id="KW-1185">Reference proteome</keyword>
<dbReference type="Ensembl" id="ENSJJAT00000005119.1">
    <property type="protein sequence ID" value="ENSJJAP00000002548.1"/>
    <property type="gene ID" value="ENSJJAG00000004461.1"/>
</dbReference>
<comment type="subcellular location">
    <subcellularLocation>
        <location evidence="1">Nucleus</location>
    </subcellularLocation>
</comment>
<dbReference type="InterPro" id="IPR016073">
    <property type="entry name" value="Skp1_comp_POZ"/>
</dbReference>
<proteinExistence type="inferred from homology"/>
<dbReference type="AlphaFoldDB" id="A0A8C5NV29"/>
<dbReference type="Gene3D" id="3.30.710.10">
    <property type="entry name" value="Potassium Channel Kv1.1, Chain A"/>
    <property type="match status" value="1"/>
</dbReference>